<evidence type="ECO:0000256" key="3">
    <source>
        <dbReference type="ARBA" id="ARBA00022827"/>
    </source>
</evidence>
<dbReference type="Gene3D" id="3.50.50.60">
    <property type="entry name" value="FAD/NAD(P)-binding domain"/>
    <property type="match status" value="1"/>
</dbReference>
<keyword evidence="5" id="KW-0503">Monooxygenase</keyword>
<keyword evidence="7" id="KW-1185">Reference proteome</keyword>
<organism evidence="6 7">
    <name type="scientific">Aspergillus cavernicola</name>
    <dbReference type="NCBI Taxonomy" id="176166"/>
    <lineage>
        <taxon>Eukaryota</taxon>
        <taxon>Fungi</taxon>
        <taxon>Dikarya</taxon>
        <taxon>Ascomycota</taxon>
        <taxon>Pezizomycotina</taxon>
        <taxon>Eurotiomycetes</taxon>
        <taxon>Eurotiomycetidae</taxon>
        <taxon>Eurotiales</taxon>
        <taxon>Aspergillaceae</taxon>
        <taxon>Aspergillus</taxon>
        <taxon>Aspergillus subgen. Nidulantes</taxon>
    </lineage>
</organism>
<proteinExistence type="predicted"/>
<dbReference type="EMBL" id="JBFXLS010000011">
    <property type="protein sequence ID" value="KAL2830822.1"/>
    <property type="molecule type" value="Genomic_DNA"/>
</dbReference>
<comment type="caution">
    <text evidence="6">The sequence shown here is derived from an EMBL/GenBank/DDBJ whole genome shotgun (WGS) entry which is preliminary data.</text>
</comment>
<evidence type="ECO:0000313" key="6">
    <source>
        <dbReference type="EMBL" id="KAL2830822.1"/>
    </source>
</evidence>
<evidence type="ECO:0000313" key="7">
    <source>
        <dbReference type="Proteomes" id="UP001610335"/>
    </source>
</evidence>
<evidence type="ECO:0000256" key="1">
    <source>
        <dbReference type="ARBA" id="ARBA00001974"/>
    </source>
</evidence>
<keyword evidence="2" id="KW-0285">Flavoprotein</keyword>
<accession>A0ABR4ITA8</accession>
<dbReference type="Proteomes" id="UP001610335">
    <property type="component" value="Unassembled WGS sequence"/>
</dbReference>
<name>A0ABR4ITA8_9EURO</name>
<evidence type="ECO:0008006" key="8">
    <source>
        <dbReference type="Google" id="ProtNLM"/>
    </source>
</evidence>
<dbReference type="PANTHER" id="PTHR47178:SF3">
    <property type="entry name" value="FAD-BINDING DOMAIN-CONTAINING PROTEIN"/>
    <property type="match status" value="1"/>
</dbReference>
<comment type="cofactor">
    <cofactor evidence="1">
        <name>FAD</name>
        <dbReference type="ChEBI" id="CHEBI:57692"/>
    </cofactor>
</comment>
<sequence length="156" mass="17708">MSSPRDFHVLILGGGNCGLAIATGLKKADIKYSVFDRDDQETFYNHSRGWGMLLHWDSEYLERRLPAFRQSLRSFIDGTTPIGDMAIGCDGSRFKVREFLFGHHQVQLELVDLTVINYPKSGYTPDEARLLRTLHPVFKLAAHPMLACMCFFPLDA</sequence>
<dbReference type="PANTHER" id="PTHR47178">
    <property type="entry name" value="MONOOXYGENASE, FAD-BINDING"/>
    <property type="match status" value="1"/>
</dbReference>
<keyword evidence="4" id="KW-0560">Oxidoreductase</keyword>
<gene>
    <name evidence="6" type="ORF">BDW59DRAFT_158262</name>
</gene>
<keyword evidence="3" id="KW-0274">FAD</keyword>
<dbReference type="SUPFAM" id="SSF51905">
    <property type="entry name" value="FAD/NAD(P)-binding domain"/>
    <property type="match status" value="1"/>
</dbReference>
<evidence type="ECO:0000256" key="2">
    <source>
        <dbReference type="ARBA" id="ARBA00022630"/>
    </source>
</evidence>
<dbReference type="InterPro" id="IPR036188">
    <property type="entry name" value="FAD/NAD-bd_sf"/>
</dbReference>
<evidence type="ECO:0000256" key="4">
    <source>
        <dbReference type="ARBA" id="ARBA00023002"/>
    </source>
</evidence>
<reference evidence="6 7" key="1">
    <citation type="submission" date="2024-07" db="EMBL/GenBank/DDBJ databases">
        <title>Section-level genome sequencing and comparative genomics of Aspergillus sections Usti and Cavernicolus.</title>
        <authorList>
            <consortium name="Lawrence Berkeley National Laboratory"/>
            <person name="Nybo J.L."/>
            <person name="Vesth T.C."/>
            <person name="Theobald S."/>
            <person name="Frisvad J.C."/>
            <person name="Larsen T.O."/>
            <person name="Kjaerboelling I."/>
            <person name="Rothschild-Mancinelli K."/>
            <person name="Lyhne E.K."/>
            <person name="Kogle M.E."/>
            <person name="Barry K."/>
            <person name="Clum A."/>
            <person name="Na H."/>
            <person name="Ledsgaard L."/>
            <person name="Lin J."/>
            <person name="Lipzen A."/>
            <person name="Kuo A."/>
            <person name="Riley R."/>
            <person name="Mondo S."/>
            <person name="LaButti K."/>
            <person name="Haridas S."/>
            <person name="Pangalinan J."/>
            <person name="Salamov A.A."/>
            <person name="Simmons B.A."/>
            <person name="Magnuson J.K."/>
            <person name="Chen J."/>
            <person name="Drula E."/>
            <person name="Henrissat B."/>
            <person name="Wiebenga A."/>
            <person name="Lubbers R.J."/>
            <person name="Gomes A.C."/>
            <person name="Makela M.R."/>
            <person name="Stajich J."/>
            <person name="Grigoriev I.V."/>
            <person name="Mortensen U.H."/>
            <person name="De vries R.P."/>
            <person name="Baker S.E."/>
            <person name="Andersen M.R."/>
        </authorList>
    </citation>
    <scope>NUCLEOTIDE SEQUENCE [LARGE SCALE GENOMIC DNA]</scope>
    <source>
        <strain evidence="6 7">CBS 600.67</strain>
    </source>
</reference>
<protein>
    <recommendedName>
        <fullName evidence="8">FAD/NAD(P)-binding domain-containing protein</fullName>
    </recommendedName>
</protein>
<evidence type="ECO:0000256" key="5">
    <source>
        <dbReference type="ARBA" id="ARBA00023033"/>
    </source>
</evidence>